<sequence>MKTISIRQPYATLVCKGIKAVENRAWDTKYRGKLLIHASGKPLAWPELKYMPDIFTKYHLKYYGYDPLPKDAPDSFRGYIQFLNEIVKLYGLGEKLTYKMPVDEAKNAAKKYGFIMPSQCIVGEAELVDIIDDSQDEFAEPSCLHWIFDKAVLYEKPIMNVMGKLRLWEYEK</sequence>
<evidence type="ECO:0000259" key="1">
    <source>
        <dbReference type="Pfam" id="PF04266"/>
    </source>
</evidence>
<accession>D8L136</accession>
<dbReference type="Pfam" id="PF04266">
    <property type="entry name" value="ASCH"/>
    <property type="match status" value="1"/>
</dbReference>
<dbReference type="OrthoDB" id="359066at2"/>
<dbReference type="RefSeq" id="WP_041611019.1">
    <property type="nucleotide sequence ID" value="NC_015578.1"/>
</dbReference>
<reference evidence="2" key="1">
    <citation type="journal article" date="2010" name="Environ. Microbiol.">
        <title>Selenium controls transcription of paralogous formate dehydrogenase genes in the termite gut acetogen, Treponema primitia.</title>
        <authorList>
            <person name="Matson E.G."/>
            <person name="Zhang X."/>
            <person name="Leadbetter J.R."/>
        </authorList>
    </citation>
    <scope>NUCLEOTIDE SEQUENCE</scope>
    <source>
        <strain evidence="2">ZAS-2</strain>
    </source>
</reference>
<proteinExistence type="predicted"/>
<protein>
    <recommendedName>
        <fullName evidence="1">ASCH domain-containing protein</fullName>
    </recommendedName>
</protein>
<dbReference type="Gene3D" id="2.30.130.30">
    <property type="entry name" value="Hypothetical protein"/>
    <property type="match status" value="1"/>
</dbReference>
<dbReference type="InterPro" id="IPR015947">
    <property type="entry name" value="PUA-like_sf"/>
</dbReference>
<dbReference type="SUPFAM" id="SSF88697">
    <property type="entry name" value="PUA domain-like"/>
    <property type="match status" value="1"/>
</dbReference>
<name>D8L136_TREPZ</name>
<dbReference type="EMBL" id="FJ479768">
    <property type="protein sequence ID" value="ADJ19580.1"/>
    <property type="molecule type" value="Genomic_DNA"/>
</dbReference>
<organism evidence="2">
    <name type="scientific">Treponema primitia (strain ATCC BAA-887 / DSM 12427 / ZAS-2)</name>
    <dbReference type="NCBI Taxonomy" id="545694"/>
    <lineage>
        <taxon>Bacteria</taxon>
        <taxon>Pseudomonadati</taxon>
        <taxon>Spirochaetota</taxon>
        <taxon>Spirochaetia</taxon>
        <taxon>Spirochaetales</taxon>
        <taxon>Treponemataceae</taxon>
        <taxon>Treponema</taxon>
    </lineage>
</organism>
<dbReference type="InterPro" id="IPR007374">
    <property type="entry name" value="ASCH_domain"/>
</dbReference>
<dbReference type="AlphaFoldDB" id="D8L136"/>
<evidence type="ECO:0000313" key="2">
    <source>
        <dbReference type="EMBL" id="ADJ19580.1"/>
    </source>
</evidence>
<feature type="domain" description="ASCH" evidence="1">
    <location>
        <begin position="4"/>
        <end position="51"/>
    </location>
</feature>